<dbReference type="PANTHER" id="PTHR30136:SF24">
    <property type="entry name" value="HTH-TYPE TRANSCRIPTIONAL REPRESSOR ALLR"/>
    <property type="match status" value="1"/>
</dbReference>
<feature type="domain" description="IclR-ED" evidence="5">
    <location>
        <begin position="64"/>
        <end position="245"/>
    </location>
</feature>
<dbReference type="AlphaFoldDB" id="A0A0V9UJE5"/>
<dbReference type="InterPro" id="IPR029016">
    <property type="entry name" value="GAF-like_dom_sf"/>
</dbReference>
<comment type="caution">
    <text evidence="6">The sequence shown here is derived from an EMBL/GenBank/DDBJ whole genome shotgun (WGS) entry which is preliminary data.</text>
</comment>
<dbReference type="Gene3D" id="1.10.10.10">
    <property type="entry name" value="Winged helix-like DNA-binding domain superfamily/Winged helix DNA-binding domain"/>
    <property type="match status" value="1"/>
</dbReference>
<dbReference type="GO" id="GO:0045892">
    <property type="term" value="P:negative regulation of DNA-templated transcription"/>
    <property type="evidence" value="ECO:0007669"/>
    <property type="project" value="TreeGrafter"/>
</dbReference>
<evidence type="ECO:0000313" key="7">
    <source>
        <dbReference type="Proteomes" id="UP000053060"/>
    </source>
</evidence>
<dbReference type="Gene3D" id="3.30.450.40">
    <property type="match status" value="1"/>
</dbReference>
<dbReference type="PANTHER" id="PTHR30136">
    <property type="entry name" value="HELIX-TURN-HELIX TRANSCRIPTIONAL REGULATOR, ICLR FAMILY"/>
    <property type="match status" value="1"/>
</dbReference>
<evidence type="ECO:0000256" key="3">
    <source>
        <dbReference type="ARBA" id="ARBA00023163"/>
    </source>
</evidence>
<dbReference type="InterPro" id="IPR005471">
    <property type="entry name" value="Tscrpt_reg_IclR_N"/>
</dbReference>
<dbReference type="PROSITE" id="PS51078">
    <property type="entry name" value="ICLR_ED"/>
    <property type="match status" value="1"/>
</dbReference>
<evidence type="ECO:0000259" key="4">
    <source>
        <dbReference type="PROSITE" id="PS51077"/>
    </source>
</evidence>
<dbReference type="SMART" id="SM00346">
    <property type="entry name" value="HTH_ICLR"/>
    <property type="match status" value="1"/>
</dbReference>
<dbReference type="PROSITE" id="PS51077">
    <property type="entry name" value="HTH_ICLR"/>
    <property type="match status" value="1"/>
</dbReference>
<protein>
    <submittedName>
        <fullName evidence="6">IclR family transcriptional regulator</fullName>
    </submittedName>
</protein>
<keyword evidence="1" id="KW-0805">Transcription regulation</keyword>
<reference evidence="6 7" key="2">
    <citation type="journal article" date="2016" name="Genome Announc.">
        <title>Draft Genome Sequence of a Versatile Hydrocarbon-Degrading Bacterium, Rhodococcus pyridinivorans Strain KG-16, Collected from Oil Fields in India.</title>
        <authorList>
            <person name="Aggarwal R.K."/>
            <person name="Dawar C."/>
            <person name="Phanindranath R."/>
            <person name="Mutnuri L."/>
            <person name="Dayal A.M."/>
        </authorList>
    </citation>
    <scope>NUCLEOTIDE SEQUENCE [LARGE SCALE GENOMIC DNA]</scope>
    <source>
        <strain evidence="6 7">KG-16</strain>
    </source>
</reference>
<dbReference type="SUPFAM" id="SSF46785">
    <property type="entry name" value="Winged helix' DNA-binding domain"/>
    <property type="match status" value="1"/>
</dbReference>
<proteinExistence type="predicted"/>
<dbReference type="InterPro" id="IPR014757">
    <property type="entry name" value="Tscrpt_reg_IclR_C"/>
</dbReference>
<sequence length="245" mass="26167">MNSVLTALRVFEEVATTQPVGLSELSKRLDVPKSTVQRCLRTLAEAGWLRPSTANAGQWVITGRAFSLGSAMSSGDDLREVALPELNRLQAETGETIHLAVPDGNELVLIERLDSAHQLRAFLALGTRLPLHAASTGKAYLASLPDARIEDFLATELPSLTEHTVTDPAALREEIAEIRARGYAVTEQGLHDGIAAVAVALRGRGGAVRGCFSISGPASRLTPDLFPDYGAKALAARDAIERRLP</sequence>
<dbReference type="SUPFAM" id="SSF55781">
    <property type="entry name" value="GAF domain-like"/>
    <property type="match status" value="1"/>
</dbReference>
<accession>A0A0V9UJE5</accession>
<name>A0A0V9UJE5_9NOCA</name>
<evidence type="ECO:0000256" key="2">
    <source>
        <dbReference type="ARBA" id="ARBA00023125"/>
    </source>
</evidence>
<evidence type="ECO:0000259" key="5">
    <source>
        <dbReference type="PROSITE" id="PS51078"/>
    </source>
</evidence>
<dbReference type="InterPro" id="IPR036390">
    <property type="entry name" value="WH_DNA-bd_sf"/>
</dbReference>
<feature type="domain" description="HTH iclR-type" evidence="4">
    <location>
        <begin position="1"/>
        <end position="70"/>
    </location>
</feature>
<dbReference type="RefSeq" id="WP_060652753.1">
    <property type="nucleotide sequence ID" value="NZ_AZXY01000007.1"/>
</dbReference>
<keyword evidence="3" id="KW-0804">Transcription</keyword>
<dbReference type="GO" id="GO:0003677">
    <property type="term" value="F:DNA binding"/>
    <property type="evidence" value="ECO:0007669"/>
    <property type="project" value="UniProtKB-KW"/>
</dbReference>
<reference evidence="7" key="1">
    <citation type="submission" date="2015-01" db="EMBL/GenBank/DDBJ databases">
        <title>Draft genome sequence of Rhodococcus pyridinivorans strain KG-16, a hydrocarbon-degrading bacterium.</title>
        <authorList>
            <person name="Aggarwal R.K."/>
            <person name="Dawar C."/>
        </authorList>
    </citation>
    <scope>NUCLEOTIDE SEQUENCE [LARGE SCALE GENOMIC DNA]</scope>
    <source>
        <strain evidence="7">KG-16</strain>
    </source>
</reference>
<dbReference type="EMBL" id="AZXY01000007">
    <property type="protein sequence ID" value="KSZ58092.1"/>
    <property type="molecule type" value="Genomic_DNA"/>
</dbReference>
<evidence type="ECO:0000256" key="1">
    <source>
        <dbReference type="ARBA" id="ARBA00023015"/>
    </source>
</evidence>
<gene>
    <name evidence="6" type="ORF">Z045_15990</name>
</gene>
<keyword evidence="2" id="KW-0238">DNA-binding</keyword>
<evidence type="ECO:0000313" key="6">
    <source>
        <dbReference type="EMBL" id="KSZ58092.1"/>
    </source>
</evidence>
<dbReference type="PATRIC" id="fig|1441730.3.peg.3323"/>
<dbReference type="Pfam" id="PF09339">
    <property type="entry name" value="HTH_IclR"/>
    <property type="match status" value="1"/>
</dbReference>
<dbReference type="InterPro" id="IPR050707">
    <property type="entry name" value="HTH_MetabolicPath_Reg"/>
</dbReference>
<dbReference type="Proteomes" id="UP000053060">
    <property type="component" value="Unassembled WGS sequence"/>
</dbReference>
<organism evidence="6 7">
    <name type="scientific">Rhodococcus pyridinivorans KG-16</name>
    <dbReference type="NCBI Taxonomy" id="1441730"/>
    <lineage>
        <taxon>Bacteria</taxon>
        <taxon>Bacillati</taxon>
        <taxon>Actinomycetota</taxon>
        <taxon>Actinomycetes</taxon>
        <taxon>Mycobacteriales</taxon>
        <taxon>Nocardiaceae</taxon>
        <taxon>Rhodococcus</taxon>
    </lineage>
</organism>
<dbReference type="InterPro" id="IPR036388">
    <property type="entry name" value="WH-like_DNA-bd_sf"/>
</dbReference>
<dbReference type="Pfam" id="PF01614">
    <property type="entry name" value="IclR_C"/>
    <property type="match status" value="1"/>
</dbReference>
<dbReference type="GO" id="GO:0003700">
    <property type="term" value="F:DNA-binding transcription factor activity"/>
    <property type="evidence" value="ECO:0007669"/>
    <property type="project" value="TreeGrafter"/>
</dbReference>